<evidence type="ECO:0000259" key="3">
    <source>
        <dbReference type="SMART" id="SM00470"/>
    </source>
</evidence>
<dbReference type="PANTHER" id="PTHR33375">
    <property type="entry name" value="CHROMOSOME-PARTITIONING PROTEIN PARB-RELATED"/>
    <property type="match status" value="1"/>
</dbReference>
<accession>A0AAE3XJ45</accession>
<dbReference type="GO" id="GO:0005694">
    <property type="term" value="C:chromosome"/>
    <property type="evidence" value="ECO:0007669"/>
    <property type="project" value="TreeGrafter"/>
</dbReference>
<keyword evidence="2" id="KW-0238">DNA-binding</keyword>
<dbReference type="GO" id="GO:0003677">
    <property type="term" value="F:DNA binding"/>
    <property type="evidence" value="ECO:0007669"/>
    <property type="project" value="UniProtKB-KW"/>
</dbReference>
<feature type="domain" description="ParB-like N-terminal" evidence="3">
    <location>
        <begin position="1"/>
        <end position="86"/>
    </location>
</feature>
<organism evidence="4 5">
    <name type="scientific">Deinococcus soli</name>
    <name type="common">ex Cha et al. 2016</name>
    <dbReference type="NCBI Taxonomy" id="1309411"/>
    <lineage>
        <taxon>Bacteria</taxon>
        <taxon>Thermotogati</taxon>
        <taxon>Deinococcota</taxon>
        <taxon>Deinococci</taxon>
        <taxon>Deinococcales</taxon>
        <taxon>Deinococcaceae</taxon>
        <taxon>Deinococcus</taxon>
    </lineage>
</organism>
<dbReference type="Pfam" id="PF02195">
    <property type="entry name" value="ParB_N"/>
    <property type="match status" value="1"/>
</dbReference>
<dbReference type="SUPFAM" id="SSF110849">
    <property type="entry name" value="ParB/Sulfiredoxin"/>
    <property type="match status" value="1"/>
</dbReference>
<dbReference type="SMART" id="SM00470">
    <property type="entry name" value="ParB"/>
    <property type="match status" value="1"/>
</dbReference>
<reference evidence="4" key="1">
    <citation type="submission" date="2023-07" db="EMBL/GenBank/DDBJ databases">
        <title>Sorghum-associated microbial communities from plants grown in Nebraska, USA.</title>
        <authorList>
            <person name="Schachtman D."/>
        </authorList>
    </citation>
    <scope>NUCLEOTIDE SEQUENCE</scope>
    <source>
        <strain evidence="4">BE330</strain>
    </source>
</reference>
<dbReference type="GO" id="GO:0007059">
    <property type="term" value="P:chromosome segregation"/>
    <property type="evidence" value="ECO:0007669"/>
    <property type="project" value="TreeGrafter"/>
</dbReference>
<evidence type="ECO:0000256" key="1">
    <source>
        <dbReference type="ARBA" id="ARBA00006295"/>
    </source>
</evidence>
<dbReference type="InterPro" id="IPR004437">
    <property type="entry name" value="ParB/RepB/Spo0J"/>
</dbReference>
<name>A0AAE3XJ45_9DEIO</name>
<gene>
    <name evidence="4" type="ORF">J2Y00_004862</name>
</gene>
<dbReference type="FunFam" id="3.90.1530.30:FF:000001">
    <property type="entry name" value="Chromosome partitioning protein ParB"/>
    <property type="match status" value="1"/>
</dbReference>
<dbReference type="InterPro" id="IPR003115">
    <property type="entry name" value="ParB_N"/>
</dbReference>
<dbReference type="CDD" id="cd16393">
    <property type="entry name" value="SPO0J_N"/>
    <property type="match status" value="1"/>
</dbReference>
<dbReference type="Gene3D" id="3.90.1530.30">
    <property type="match status" value="1"/>
</dbReference>
<sequence>MDHLIVGGLQPRRAFDQQSLDSLAQSIRTHGVLQPILVRPVGDRYEIVAGERRWRAAQQAELTEIPVVIREMDDPEARRLALIENLQRDDLNTLDEVDAKLELVSQVLKIPLPEARARLMQMLREPTGPDHDALDTLFGSLGEQWTSFARNKLKILNWPPALLDAVRRGLAYTAAQQIAQAHEAHHAALITLAQGGATRAQLREAIRTLQNQTSEVAPTRQVARLLGSSRWLKTLTAAEQKDLDGWLSKMPASLRTKLE</sequence>
<dbReference type="AlphaFoldDB" id="A0AAE3XJ45"/>
<dbReference type="Proteomes" id="UP001185331">
    <property type="component" value="Unassembled WGS sequence"/>
</dbReference>
<comment type="similarity">
    <text evidence="1">Belongs to the ParB family.</text>
</comment>
<evidence type="ECO:0000256" key="2">
    <source>
        <dbReference type="ARBA" id="ARBA00023125"/>
    </source>
</evidence>
<dbReference type="Gene3D" id="1.10.10.2830">
    <property type="match status" value="1"/>
</dbReference>
<dbReference type="NCBIfam" id="TIGR00180">
    <property type="entry name" value="parB_part"/>
    <property type="match status" value="1"/>
</dbReference>
<dbReference type="EMBL" id="JAVDQK010000026">
    <property type="protein sequence ID" value="MDR6221230.1"/>
    <property type="molecule type" value="Genomic_DNA"/>
</dbReference>
<comment type="caution">
    <text evidence="4">The sequence shown here is derived from an EMBL/GenBank/DDBJ whole genome shotgun (WGS) entry which is preliminary data.</text>
</comment>
<evidence type="ECO:0000313" key="4">
    <source>
        <dbReference type="EMBL" id="MDR6221230.1"/>
    </source>
</evidence>
<dbReference type="InterPro" id="IPR050336">
    <property type="entry name" value="Chromosome_partition/occlusion"/>
</dbReference>
<dbReference type="InterPro" id="IPR036086">
    <property type="entry name" value="ParB/Sulfiredoxin_sf"/>
</dbReference>
<dbReference type="SUPFAM" id="SSF109709">
    <property type="entry name" value="KorB DNA-binding domain-like"/>
    <property type="match status" value="1"/>
</dbReference>
<dbReference type="PANTHER" id="PTHR33375:SF7">
    <property type="entry name" value="CHROMOSOME 2-PARTITIONING PROTEIN PARB-RELATED"/>
    <property type="match status" value="1"/>
</dbReference>
<proteinExistence type="inferred from homology"/>
<evidence type="ECO:0000313" key="5">
    <source>
        <dbReference type="Proteomes" id="UP001185331"/>
    </source>
</evidence>
<protein>
    <submittedName>
        <fullName evidence="4">ParB family chromosome partitioning protein</fullName>
    </submittedName>
</protein>